<protein>
    <submittedName>
        <fullName evidence="1">Uncharacterized protein</fullName>
    </submittedName>
</protein>
<organism evidence="1 2">
    <name type="scientific">Mesorhizobium japonicum</name>
    <dbReference type="NCBI Taxonomy" id="2066070"/>
    <lineage>
        <taxon>Bacteria</taxon>
        <taxon>Pseudomonadati</taxon>
        <taxon>Pseudomonadota</taxon>
        <taxon>Alphaproteobacteria</taxon>
        <taxon>Hyphomicrobiales</taxon>
        <taxon>Phyllobacteriaceae</taxon>
        <taxon>Mesorhizobium</taxon>
    </lineage>
</organism>
<dbReference type="EMBL" id="QKOD01000011">
    <property type="protein sequence ID" value="RNJ42427.1"/>
    <property type="molecule type" value="Genomic_DNA"/>
</dbReference>
<gene>
    <name evidence="1" type="ORF">DNR46_29020</name>
</gene>
<accession>A0A3M9X314</accession>
<name>A0A3M9X314_9HYPH</name>
<comment type="caution">
    <text evidence="1">The sequence shown here is derived from an EMBL/GenBank/DDBJ whole genome shotgun (WGS) entry which is preliminary data.</text>
</comment>
<reference evidence="1 2" key="1">
    <citation type="journal article" date="2018" name="Mol. Plant Microbe Interact.">
        <title>Taxonomically Different Co-Microsymbionts of a Relict Legume, Oxytropis popoviana, Have Complementary Sets of Symbiotic Genes and Together Increase the Efficiency of Plant Nodulation.</title>
        <authorList>
            <person name="Safronova V."/>
            <person name="Belimov A."/>
            <person name="Sazanova A."/>
            <person name="Chirak E."/>
            <person name="Verkhozina A."/>
            <person name="Kuznetsova I."/>
            <person name="Andronov E."/>
            <person name="Puhalsky J."/>
            <person name="Tikhonovich I."/>
        </authorList>
    </citation>
    <scope>NUCLEOTIDE SEQUENCE [LARGE SCALE GENOMIC DNA]</scope>
    <source>
        <strain evidence="1 2">Opo-235</strain>
    </source>
</reference>
<proteinExistence type="predicted"/>
<dbReference type="AlphaFoldDB" id="A0A3M9X314"/>
<evidence type="ECO:0000313" key="1">
    <source>
        <dbReference type="EMBL" id="RNJ42427.1"/>
    </source>
</evidence>
<dbReference type="Proteomes" id="UP000275436">
    <property type="component" value="Unassembled WGS sequence"/>
</dbReference>
<sequence length="70" mass="7743">MLFEPLNSDGRKRSVAYHAARLAMLQVRVVNRMEKVDHAVDDVEQAVADLVAATRQPPAVTDARSAISRQ</sequence>
<evidence type="ECO:0000313" key="2">
    <source>
        <dbReference type="Proteomes" id="UP000275436"/>
    </source>
</evidence>
<dbReference type="RefSeq" id="WP_123169779.1">
    <property type="nucleotide sequence ID" value="NZ_QKOD01000011.1"/>
</dbReference>